<gene>
    <name evidence="3" type="ORF">SAMN05216255_2164</name>
</gene>
<protein>
    <submittedName>
        <fullName evidence="3">Flp pilus assembly protein TadG</fullName>
    </submittedName>
</protein>
<evidence type="ECO:0000313" key="3">
    <source>
        <dbReference type="EMBL" id="SNS29393.1"/>
    </source>
</evidence>
<dbReference type="Pfam" id="PF07811">
    <property type="entry name" value="TadE"/>
    <property type="match status" value="1"/>
</dbReference>
<feature type="transmembrane region" description="Helical" evidence="1">
    <location>
        <begin position="21"/>
        <end position="40"/>
    </location>
</feature>
<dbReference type="Proteomes" id="UP000242915">
    <property type="component" value="Unassembled WGS sequence"/>
</dbReference>
<sequence length="147" mass="15849">MRHLVKGSFAHHQKGAAAIEFALVFVLFFAIFYGTVSYSLPLLMMQSFNNASAEAVRQAVGLVPGQADYQQEAMTVIDQQLSWMPSSSRDLVAVAITPPGADGVMTVQISYPYNANPLVPFLVIPGIGRLPNLPDDLVATASIKLNN</sequence>
<dbReference type="RefSeq" id="WP_245851415.1">
    <property type="nucleotide sequence ID" value="NZ_FZOG01000002.1"/>
</dbReference>
<keyword evidence="1" id="KW-0472">Membrane</keyword>
<evidence type="ECO:0000313" key="4">
    <source>
        <dbReference type="Proteomes" id="UP000242915"/>
    </source>
</evidence>
<dbReference type="AlphaFoldDB" id="A0A239DCK9"/>
<feature type="domain" description="TadE-like" evidence="2">
    <location>
        <begin position="15"/>
        <end position="57"/>
    </location>
</feature>
<dbReference type="EMBL" id="FZOG01000002">
    <property type="protein sequence ID" value="SNS29393.1"/>
    <property type="molecule type" value="Genomic_DNA"/>
</dbReference>
<reference evidence="4" key="1">
    <citation type="submission" date="2017-06" db="EMBL/GenBank/DDBJ databases">
        <authorList>
            <person name="Varghese N."/>
            <person name="Submissions S."/>
        </authorList>
    </citation>
    <scope>NUCLEOTIDE SEQUENCE [LARGE SCALE GENOMIC DNA]</scope>
    <source>
        <strain evidence="4">CIP 108523</strain>
    </source>
</reference>
<evidence type="ECO:0000256" key="1">
    <source>
        <dbReference type="SAM" id="Phobius"/>
    </source>
</evidence>
<name>A0A239DCK9_9PSED</name>
<keyword evidence="1" id="KW-1133">Transmembrane helix</keyword>
<dbReference type="InterPro" id="IPR012495">
    <property type="entry name" value="TadE-like_dom"/>
</dbReference>
<keyword evidence="1" id="KW-0812">Transmembrane</keyword>
<keyword evidence="4" id="KW-1185">Reference proteome</keyword>
<organism evidence="3 4">
    <name type="scientific">Pseudomonas segetis</name>
    <dbReference type="NCBI Taxonomy" id="298908"/>
    <lineage>
        <taxon>Bacteria</taxon>
        <taxon>Pseudomonadati</taxon>
        <taxon>Pseudomonadota</taxon>
        <taxon>Gammaproteobacteria</taxon>
        <taxon>Pseudomonadales</taxon>
        <taxon>Pseudomonadaceae</taxon>
        <taxon>Pseudomonas</taxon>
    </lineage>
</organism>
<evidence type="ECO:0000259" key="2">
    <source>
        <dbReference type="Pfam" id="PF07811"/>
    </source>
</evidence>
<proteinExistence type="predicted"/>
<accession>A0A239DCK9</accession>